<dbReference type="OrthoDB" id="289228at2759"/>
<sequence length="39" mass="4488">MYPQRKDPGAKAMLEMSGKEMHSDAYREPAPILDEMFDT</sequence>
<keyword evidence="3" id="KW-1185">Reference proteome</keyword>
<feature type="compositionally biased region" description="Basic and acidic residues" evidence="1">
    <location>
        <begin position="17"/>
        <end position="27"/>
    </location>
</feature>
<dbReference type="EMBL" id="KN579523">
    <property type="protein sequence ID" value="KHJ82441.1"/>
    <property type="molecule type" value="Genomic_DNA"/>
</dbReference>
<accession>A0A0B1SEX3</accession>
<organism evidence="2 3">
    <name type="scientific">Oesophagostomum dentatum</name>
    <name type="common">Nodular worm</name>
    <dbReference type="NCBI Taxonomy" id="61180"/>
    <lineage>
        <taxon>Eukaryota</taxon>
        <taxon>Metazoa</taxon>
        <taxon>Ecdysozoa</taxon>
        <taxon>Nematoda</taxon>
        <taxon>Chromadorea</taxon>
        <taxon>Rhabditida</taxon>
        <taxon>Rhabditina</taxon>
        <taxon>Rhabditomorpha</taxon>
        <taxon>Strongyloidea</taxon>
        <taxon>Strongylidae</taxon>
        <taxon>Oesophagostomum</taxon>
    </lineage>
</organism>
<dbReference type="Proteomes" id="UP000053660">
    <property type="component" value="Unassembled WGS sequence"/>
</dbReference>
<name>A0A0B1SEX3_OESDE</name>
<reference evidence="2 3" key="1">
    <citation type="submission" date="2014-03" db="EMBL/GenBank/DDBJ databases">
        <title>Draft genome of the hookworm Oesophagostomum dentatum.</title>
        <authorList>
            <person name="Mitreva M."/>
        </authorList>
    </citation>
    <scope>NUCLEOTIDE SEQUENCE [LARGE SCALE GENOMIC DNA]</scope>
    <source>
        <strain evidence="2 3">OD-Hann</strain>
    </source>
</reference>
<evidence type="ECO:0000256" key="1">
    <source>
        <dbReference type="SAM" id="MobiDB-lite"/>
    </source>
</evidence>
<feature type="non-terminal residue" evidence="2">
    <location>
        <position position="39"/>
    </location>
</feature>
<protein>
    <submittedName>
        <fullName evidence="2">Uncharacterized protein</fullName>
    </submittedName>
</protein>
<feature type="region of interest" description="Disordered" evidence="1">
    <location>
        <begin position="16"/>
        <end position="39"/>
    </location>
</feature>
<dbReference type="AlphaFoldDB" id="A0A0B1SEX3"/>
<proteinExistence type="predicted"/>
<evidence type="ECO:0000313" key="2">
    <source>
        <dbReference type="EMBL" id="KHJ82441.1"/>
    </source>
</evidence>
<gene>
    <name evidence="2" type="ORF">OESDEN_17865</name>
</gene>
<evidence type="ECO:0000313" key="3">
    <source>
        <dbReference type="Proteomes" id="UP000053660"/>
    </source>
</evidence>